<dbReference type="RefSeq" id="WP_149768824.1">
    <property type="nucleotide sequence ID" value="NZ_VDFQ02000002.1"/>
</dbReference>
<accession>A0A5Q6RYX0</accession>
<proteinExistence type="predicted"/>
<reference evidence="1 2" key="1">
    <citation type="submission" date="2019-09" db="EMBL/GenBank/DDBJ databases">
        <title>Mumia zhuanghuii sp. nov. isolated from the intestinal contents of plateau pika (Ochotona curzoniae) in the Qinghai-Tibet plateau of China.</title>
        <authorList>
            <person name="Tian Z."/>
        </authorList>
    </citation>
    <scope>NUCLEOTIDE SEQUENCE [LARGE SCALE GENOMIC DNA]</scope>
    <source>
        <strain evidence="2">350</strain>
    </source>
</reference>
<organism evidence="1 2">
    <name type="scientific">Mumia zhuanghuii</name>
    <dbReference type="NCBI Taxonomy" id="2585211"/>
    <lineage>
        <taxon>Bacteria</taxon>
        <taxon>Bacillati</taxon>
        <taxon>Actinomycetota</taxon>
        <taxon>Actinomycetes</taxon>
        <taxon>Propionibacteriales</taxon>
        <taxon>Nocardioidaceae</taxon>
        <taxon>Mumia</taxon>
    </lineage>
</organism>
<protein>
    <submittedName>
        <fullName evidence="1">Uncharacterized protein</fullName>
    </submittedName>
</protein>
<dbReference type="Proteomes" id="UP000307768">
    <property type="component" value="Unassembled WGS sequence"/>
</dbReference>
<dbReference type="EMBL" id="VDFQ02000002">
    <property type="protein sequence ID" value="KAA1423305.1"/>
    <property type="molecule type" value="Genomic_DNA"/>
</dbReference>
<name>A0A5Q6RYX0_9ACTN</name>
<evidence type="ECO:0000313" key="1">
    <source>
        <dbReference type="EMBL" id="KAA1423305.1"/>
    </source>
</evidence>
<gene>
    <name evidence="1" type="ORF">FE697_006700</name>
</gene>
<sequence length="98" mass="11036">MTHQLRHPEGDLAVAWTFDAHRYQHDDPYRSRVDAFLAAHRVTNPRPATMRVLDDESGQRVVVVEAWTDPDGAFYRDSTGRVAPTLAVVPLDPSETLP</sequence>
<dbReference type="AlphaFoldDB" id="A0A5Q6RYX0"/>
<evidence type="ECO:0000313" key="2">
    <source>
        <dbReference type="Proteomes" id="UP000307768"/>
    </source>
</evidence>
<comment type="caution">
    <text evidence="1">The sequence shown here is derived from an EMBL/GenBank/DDBJ whole genome shotgun (WGS) entry which is preliminary data.</text>
</comment>